<dbReference type="RefSeq" id="WP_048548138.1">
    <property type="nucleotide sequence ID" value="NZ_HF571038.1"/>
</dbReference>
<reference evidence="2 3" key="1">
    <citation type="journal article" date="2013" name="ISME J.">
        <title>A metabolic model for members of the genus Tetrasphaera involved in enhanced biological phosphorus removal.</title>
        <authorList>
            <person name="Kristiansen R."/>
            <person name="Nguyen H.T.T."/>
            <person name="Saunders A.M."/>
            <person name="Nielsen J.L."/>
            <person name="Wimmer R."/>
            <person name="Le V.Q."/>
            <person name="McIlroy S.J."/>
            <person name="Petrovski S."/>
            <person name="Seviour R.J."/>
            <person name="Calteau A."/>
            <person name="Nielsen K.L."/>
            <person name="Nielsen P.H."/>
        </authorList>
    </citation>
    <scope>NUCLEOTIDE SEQUENCE [LARGE SCALE GENOMIC DNA]</scope>
    <source>
        <strain evidence="2 3">Ben 74</strain>
    </source>
</reference>
<comment type="caution">
    <text evidence="2">The sequence shown here is derived from an EMBL/GenBank/DDBJ whole genome shotgun (WGS) entry which is preliminary data.</text>
</comment>
<evidence type="ECO:0000313" key="3">
    <source>
        <dbReference type="Proteomes" id="UP000035720"/>
    </source>
</evidence>
<dbReference type="Proteomes" id="UP000035720">
    <property type="component" value="Unassembled WGS sequence"/>
</dbReference>
<dbReference type="EMBL" id="CAJC01000029">
    <property type="protein sequence ID" value="CCI51810.1"/>
    <property type="molecule type" value="Genomic_DNA"/>
</dbReference>
<evidence type="ECO:0000313" key="2">
    <source>
        <dbReference type="EMBL" id="CCI51810.1"/>
    </source>
</evidence>
<dbReference type="AlphaFoldDB" id="A0A077M7L4"/>
<gene>
    <name evidence="2" type="ORF">BN13_1240030</name>
</gene>
<keyword evidence="1" id="KW-0175">Coiled coil</keyword>
<proteinExistence type="predicted"/>
<sequence>MIDFRYHLVSLASVLIALAVGIVLGAGPLNSGILESVNSEVKTLRQDKTDLRTQLDAATRSLAAHQNFEAARLPDTVSGKLSGRAVTIVTLPGTPAALITTTEDTLAAAGARVVGRVALGASYADPAPSAVAARESLGAELSTLLAIPDGAVTGTPLDAVIAVVLAAKVPVVGETTSTPYTPTTESREEAWRRLRAANIVDRALPASTATAIVVLTGPGREATETASAEVEADAALTAALDSRADGAVLAGTLDPAQTAAVSAIASSRSDSAMRRAVSTVDDAATTIGQASIVFGLAEQLTGRSGQYGVAPGATSAFPAGG</sequence>
<keyword evidence="3" id="KW-1185">Reference proteome</keyword>
<dbReference type="Pfam" id="PF11382">
    <property type="entry name" value="MctB"/>
    <property type="match status" value="1"/>
</dbReference>
<evidence type="ECO:0008006" key="4">
    <source>
        <dbReference type="Google" id="ProtNLM"/>
    </source>
</evidence>
<dbReference type="GO" id="GO:0055070">
    <property type="term" value="P:copper ion homeostasis"/>
    <property type="evidence" value="ECO:0007669"/>
    <property type="project" value="InterPro"/>
</dbReference>
<name>A0A077M7L4_9MICO</name>
<dbReference type="InterPro" id="IPR021522">
    <property type="entry name" value="MctB"/>
</dbReference>
<dbReference type="STRING" id="1193518.BN13_1240030"/>
<organism evidence="2 3">
    <name type="scientific">Nostocoides jenkinsii Ben 74</name>
    <dbReference type="NCBI Taxonomy" id="1193518"/>
    <lineage>
        <taxon>Bacteria</taxon>
        <taxon>Bacillati</taxon>
        <taxon>Actinomycetota</taxon>
        <taxon>Actinomycetes</taxon>
        <taxon>Micrococcales</taxon>
        <taxon>Intrasporangiaceae</taxon>
        <taxon>Nostocoides</taxon>
    </lineage>
</organism>
<protein>
    <recommendedName>
        <fullName evidence="4">Channel-forming protein</fullName>
    </recommendedName>
</protein>
<dbReference type="GO" id="GO:0016020">
    <property type="term" value="C:membrane"/>
    <property type="evidence" value="ECO:0007669"/>
    <property type="project" value="InterPro"/>
</dbReference>
<feature type="coiled-coil region" evidence="1">
    <location>
        <begin position="34"/>
        <end position="61"/>
    </location>
</feature>
<accession>A0A077M7L4</accession>
<evidence type="ECO:0000256" key="1">
    <source>
        <dbReference type="SAM" id="Coils"/>
    </source>
</evidence>